<evidence type="ECO:0000256" key="4">
    <source>
        <dbReference type="ARBA" id="ARBA00022723"/>
    </source>
</evidence>
<dbReference type="Gene3D" id="1.10.600.10">
    <property type="entry name" value="Farnesyl Diphosphate Synthase"/>
    <property type="match status" value="1"/>
</dbReference>
<sequence>MHHLQQFFKDELPVINDYLGRETRQLPELVRPVAEHVLRAGGKRLRPLLTILFSRCFSAGKKSPDPLPASRDIYPLACAMEFLHSATLLHDDILDGSDLRRGQTTAHLIFGRTETILAGDVLLALGNRLVAEYGDTRLSWRVADAIMRTASGEIQELEWIKNPTLSQEHYLEIITGKTAYLIQASCHCGALVSNSGPAVEQAALDFGINLGIAFQLTDDALDYSAKAEVAGKPVGNDLREGKLTLPLISYLESIAEHQRHETLAWIRDLGATSDHGVLSDQNRARHDQIIQAVRSTGCVQQTLDRAAHFVSLADNALSNLEQTRECTALREALHHTLHREK</sequence>
<dbReference type="SFLD" id="SFLDG01017">
    <property type="entry name" value="Polyprenyl_Transferase_Like"/>
    <property type="match status" value="1"/>
</dbReference>
<dbReference type="EMBL" id="FMXO01000010">
    <property type="protein sequence ID" value="SDB40792.1"/>
    <property type="molecule type" value="Genomic_DNA"/>
</dbReference>
<dbReference type="GO" id="GO:0008299">
    <property type="term" value="P:isoprenoid biosynthetic process"/>
    <property type="evidence" value="ECO:0007669"/>
    <property type="project" value="InterPro"/>
</dbReference>
<accession>A0A1G6D6P0</accession>
<evidence type="ECO:0000313" key="8">
    <source>
        <dbReference type="Proteomes" id="UP000198771"/>
    </source>
</evidence>
<dbReference type="AlphaFoldDB" id="A0A1G6D6P0"/>
<comment type="cofactor">
    <cofactor evidence="1">
        <name>Mg(2+)</name>
        <dbReference type="ChEBI" id="CHEBI:18420"/>
    </cofactor>
</comment>
<evidence type="ECO:0000313" key="7">
    <source>
        <dbReference type="EMBL" id="SDB40792.1"/>
    </source>
</evidence>
<comment type="similarity">
    <text evidence="2 6">Belongs to the FPP/GGPP synthase family.</text>
</comment>
<dbReference type="Proteomes" id="UP000198771">
    <property type="component" value="Unassembled WGS sequence"/>
</dbReference>
<dbReference type="Pfam" id="PF00348">
    <property type="entry name" value="polyprenyl_synt"/>
    <property type="match status" value="1"/>
</dbReference>
<reference evidence="7 8" key="1">
    <citation type="submission" date="2016-10" db="EMBL/GenBank/DDBJ databases">
        <authorList>
            <person name="de Groot N.N."/>
        </authorList>
    </citation>
    <scope>NUCLEOTIDE SEQUENCE [LARGE SCALE GENOMIC DNA]</scope>
    <source>
        <strain evidence="7 8">ASO4-2</strain>
    </source>
</reference>
<organism evidence="7 8">
    <name type="scientific">Desulfonatronum thiosulfatophilum</name>
    <dbReference type="NCBI Taxonomy" id="617002"/>
    <lineage>
        <taxon>Bacteria</taxon>
        <taxon>Pseudomonadati</taxon>
        <taxon>Thermodesulfobacteriota</taxon>
        <taxon>Desulfovibrionia</taxon>
        <taxon>Desulfovibrionales</taxon>
        <taxon>Desulfonatronaceae</taxon>
        <taxon>Desulfonatronum</taxon>
    </lineage>
</organism>
<keyword evidence="3 6" id="KW-0808">Transferase</keyword>
<keyword evidence="8" id="KW-1185">Reference proteome</keyword>
<dbReference type="CDD" id="cd00685">
    <property type="entry name" value="Trans_IPPS_HT"/>
    <property type="match status" value="1"/>
</dbReference>
<dbReference type="GO" id="GO:0046872">
    <property type="term" value="F:metal ion binding"/>
    <property type="evidence" value="ECO:0007669"/>
    <property type="project" value="UniProtKB-KW"/>
</dbReference>
<evidence type="ECO:0000256" key="5">
    <source>
        <dbReference type="ARBA" id="ARBA00022842"/>
    </source>
</evidence>
<name>A0A1G6D6P0_9BACT</name>
<dbReference type="PANTHER" id="PTHR12001">
    <property type="entry name" value="GERANYLGERANYL PYROPHOSPHATE SYNTHASE"/>
    <property type="match status" value="1"/>
</dbReference>
<evidence type="ECO:0000256" key="3">
    <source>
        <dbReference type="ARBA" id="ARBA00022679"/>
    </source>
</evidence>
<evidence type="ECO:0000256" key="2">
    <source>
        <dbReference type="ARBA" id="ARBA00006706"/>
    </source>
</evidence>
<evidence type="ECO:0000256" key="6">
    <source>
        <dbReference type="RuleBase" id="RU004466"/>
    </source>
</evidence>
<gene>
    <name evidence="7" type="ORF">SAMN05660653_01965</name>
</gene>
<dbReference type="SFLD" id="SFLDS00005">
    <property type="entry name" value="Isoprenoid_Synthase_Type_I"/>
    <property type="match status" value="1"/>
</dbReference>
<keyword evidence="5" id="KW-0460">Magnesium</keyword>
<evidence type="ECO:0000256" key="1">
    <source>
        <dbReference type="ARBA" id="ARBA00001946"/>
    </source>
</evidence>
<dbReference type="PROSITE" id="PS00723">
    <property type="entry name" value="POLYPRENYL_SYNTHASE_1"/>
    <property type="match status" value="1"/>
</dbReference>
<dbReference type="SUPFAM" id="SSF48576">
    <property type="entry name" value="Terpenoid synthases"/>
    <property type="match status" value="1"/>
</dbReference>
<dbReference type="OrthoDB" id="9805316at2"/>
<dbReference type="PANTHER" id="PTHR12001:SF69">
    <property type="entry name" value="ALL TRANS-POLYPRENYL-DIPHOSPHATE SYNTHASE PDSS1"/>
    <property type="match status" value="1"/>
</dbReference>
<dbReference type="InterPro" id="IPR033749">
    <property type="entry name" value="Polyprenyl_synt_CS"/>
</dbReference>
<keyword evidence="4" id="KW-0479">Metal-binding</keyword>
<dbReference type="InterPro" id="IPR000092">
    <property type="entry name" value="Polyprenyl_synt"/>
</dbReference>
<dbReference type="GO" id="GO:0004659">
    <property type="term" value="F:prenyltransferase activity"/>
    <property type="evidence" value="ECO:0007669"/>
    <property type="project" value="InterPro"/>
</dbReference>
<proteinExistence type="inferred from homology"/>
<dbReference type="InterPro" id="IPR008949">
    <property type="entry name" value="Isoprenoid_synthase_dom_sf"/>
</dbReference>
<dbReference type="STRING" id="617002.SAMN05660653_01965"/>
<protein>
    <submittedName>
        <fullName evidence="7">Octaprenyl-diphosphate synthase</fullName>
    </submittedName>
</protein>